<organism evidence="1 2">
    <name type="scientific">Stratiformator vulcanicus</name>
    <dbReference type="NCBI Taxonomy" id="2527980"/>
    <lineage>
        <taxon>Bacteria</taxon>
        <taxon>Pseudomonadati</taxon>
        <taxon>Planctomycetota</taxon>
        <taxon>Planctomycetia</taxon>
        <taxon>Planctomycetales</taxon>
        <taxon>Planctomycetaceae</taxon>
        <taxon>Stratiformator</taxon>
    </lineage>
</organism>
<keyword evidence="2" id="KW-1185">Reference proteome</keyword>
<sequence>MFQRLRSNVIDELVGWLLLKRVLRYRNLPPVSGAYTEQYPALLSGDRSQFFGSLPNSRPLNLMCHEIRRTDEFAVDEIRCRSSMTSSFPENNEIIGRRWRPLGEARTRRAVVMVDGLVQRDERPQEVFARHSLKRDTELVAVDLPFNHRRTPDGYRPGQLLVGGDVDHTFGVFRQAVRDVWTVVRATIASGREVSLAGISFGGWVVLTVATLESSLKSALAITPPVDMLGLLTEGGVIVKAAKESLRLEPAEIAEMRPLAAPISLLDSKPLIAGSDITLVAATYDRFVPTDRVLELSALWRTKLIELPIGHIEATRSRRGLDRIAHDWFAQSK</sequence>
<dbReference type="KEGG" id="svp:Pan189_10880"/>
<gene>
    <name evidence="1" type="ORF">Pan189_10880</name>
</gene>
<dbReference type="GO" id="GO:0016787">
    <property type="term" value="F:hydrolase activity"/>
    <property type="evidence" value="ECO:0007669"/>
    <property type="project" value="UniProtKB-KW"/>
</dbReference>
<keyword evidence="1" id="KW-0378">Hydrolase</keyword>
<dbReference type="Proteomes" id="UP000317318">
    <property type="component" value="Chromosome"/>
</dbReference>
<protein>
    <submittedName>
        <fullName evidence="1">Alpha/beta hydrolase family protein</fullName>
    </submittedName>
</protein>
<dbReference type="InterPro" id="IPR029058">
    <property type="entry name" value="AB_hydrolase_fold"/>
</dbReference>
<name>A0A517QYK8_9PLAN</name>
<evidence type="ECO:0000313" key="2">
    <source>
        <dbReference type="Proteomes" id="UP000317318"/>
    </source>
</evidence>
<dbReference type="EMBL" id="CP036268">
    <property type="protein sequence ID" value="QDT36725.1"/>
    <property type="molecule type" value="Genomic_DNA"/>
</dbReference>
<evidence type="ECO:0000313" key="1">
    <source>
        <dbReference type="EMBL" id="QDT36725.1"/>
    </source>
</evidence>
<dbReference type="SUPFAM" id="SSF53474">
    <property type="entry name" value="alpha/beta-Hydrolases"/>
    <property type="match status" value="1"/>
</dbReference>
<proteinExistence type="predicted"/>
<dbReference type="AlphaFoldDB" id="A0A517QYK8"/>
<reference evidence="1 2" key="1">
    <citation type="submission" date="2019-02" db="EMBL/GenBank/DDBJ databases">
        <title>Deep-cultivation of Planctomycetes and their phenomic and genomic characterization uncovers novel biology.</title>
        <authorList>
            <person name="Wiegand S."/>
            <person name="Jogler M."/>
            <person name="Boedeker C."/>
            <person name="Pinto D."/>
            <person name="Vollmers J."/>
            <person name="Rivas-Marin E."/>
            <person name="Kohn T."/>
            <person name="Peeters S.H."/>
            <person name="Heuer A."/>
            <person name="Rast P."/>
            <person name="Oberbeckmann S."/>
            <person name="Bunk B."/>
            <person name="Jeske O."/>
            <person name="Meyerdierks A."/>
            <person name="Storesund J.E."/>
            <person name="Kallscheuer N."/>
            <person name="Luecker S."/>
            <person name="Lage O.M."/>
            <person name="Pohl T."/>
            <person name="Merkel B.J."/>
            <person name="Hornburger P."/>
            <person name="Mueller R.-W."/>
            <person name="Bruemmer F."/>
            <person name="Labrenz M."/>
            <person name="Spormann A.M."/>
            <person name="Op den Camp H."/>
            <person name="Overmann J."/>
            <person name="Amann R."/>
            <person name="Jetten M.S.M."/>
            <person name="Mascher T."/>
            <person name="Medema M.H."/>
            <person name="Devos D.P."/>
            <person name="Kaster A.-K."/>
            <person name="Ovreas L."/>
            <person name="Rohde M."/>
            <person name="Galperin M.Y."/>
            <person name="Jogler C."/>
        </authorList>
    </citation>
    <scope>NUCLEOTIDE SEQUENCE [LARGE SCALE GENOMIC DNA]</scope>
    <source>
        <strain evidence="1 2">Pan189</strain>
    </source>
</reference>
<accession>A0A517QYK8</accession>
<dbReference type="OrthoDB" id="238036at2"/>
<dbReference type="Gene3D" id="3.40.50.1820">
    <property type="entry name" value="alpha/beta hydrolase"/>
    <property type="match status" value="1"/>
</dbReference>
<dbReference type="RefSeq" id="WP_145362907.1">
    <property type="nucleotide sequence ID" value="NZ_CP036268.1"/>
</dbReference>